<evidence type="ECO:0000313" key="5">
    <source>
        <dbReference type="Proteomes" id="UP000008074"/>
    </source>
</evidence>
<organism evidence="4 5">
    <name type="scientific">Karelsulcia muelleri (strain SMDSEM)</name>
    <name type="common">Sulcia muelleri</name>
    <dbReference type="NCBI Taxonomy" id="595499"/>
    <lineage>
        <taxon>Bacteria</taxon>
        <taxon>Pseudomonadati</taxon>
        <taxon>Bacteroidota</taxon>
        <taxon>Flavobacteriia</taxon>
        <taxon>Flavobacteriales</taxon>
        <taxon>Candidatus Karelsulcia</taxon>
    </lineage>
</organism>
<dbReference type="Proteomes" id="UP000008074">
    <property type="component" value="Chromosome"/>
</dbReference>
<accession>C7LKD3</accession>
<dbReference type="GO" id="GO:0003723">
    <property type="term" value="F:RNA binding"/>
    <property type="evidence" value="ECO:0007669"/>
    <property type="project" value="UniProtKB-UniRule"/>
</dbReference>
<comment type="subcellular location">
    <subcellularLocation>
        <location evidence="3">Cytoplasm</location>
    </subcellularLocation>
    <text evidence="3">The tmRNA-SmpB complex associates with stalled 70S ribosomes.</text>
</comment>
<protein>
    <recommendedName>
        <fullName evidence="3">SsrA-binding protein</fullName>
    </recommendedName>
    <alternativeName>
        <fullName evidence="3">Small protein B</fullName>
    </alternativeName>
</protein>
<dbReference type="Pfam" id="PF01668">
    <property type="entry name" value="SmpB"/>
    <property type="match status" value="1"/>
</dbReference>
<comment type="function">
    <text evidence="3">Required for rescue of stalled ribosomes mediated by trans-translation. Binds to transfer-messenger RNA (tmRNA), required for stable association of tmRNA with ribosomes. tmRNA and SmpB together mimic tRNA shape, replacing the anticodon stem-loop with SmpB. tmRNA is encoded by the ssrA gene; the 2 termini fold to resemble tRNA(Ala) and it encodes a 'tag peptide', a short internal open reading frame. During trans-translation Ala-aminoacylated tmRNA acts like a tRNA, entering the A-site of stalled ribosomes, displacing the stalled mRNA. The ribosome then switches to translate the ORF on the tmRNA; the nascent peptide is terminated with the 'tag peptide' encoded by the tmRNA and targeted for degradation. The ribosome is freed to recommence translation, which seems to be the essential function of trans-translation.</text>
</comment>
<dbReference type="PANTHER" id="PTHR30308:SF2">
    <property type="entry name" value="SSRA-BINDING PROTEIN"/>
    <property type="match status" value="1"/>
</dbReference>
<dbReference type="InterPro" id="IPR000037">
    <property type="entry name" value="SsrA-bd_prot"/>
</dbReference>
<proteinExistence type="inferred from homology"/>
<name>C7LKD3_KARMS</name>
<dbReference type="KEGG" id="sms:SMDSEM_194"/>
<keyword evidence="2 3" id="KW-0694">RNA-binding</keyword>
<dbReference type="STRING" id="595499.SMDSEM_194"/>
<evidence type="ECO:0000256" key="2">
    <source>
        <dbReference type="ARBA" id="ARBA00022884"/>
    </source>
</evidence>
<dbReference type="GO" id="GO:0005829">
    <property type="term" value="C:cytosol"/>
    <property type="evidence" value="ECO:0007669"/>
    <property type="project" value="TreeGrafter"/>
</dbReference>
<dbReference type="HOGENOM" id="CLU_108953_0_1_10"/>
<gene>
    <name evidence="3 4" type="primary">smpB</name>
    <name evidence="4" type="ordered locus">SMDSEM_194</name>
</gene>
<dbReference type="GO" id="GO:0070929">
    <property type="term" value="P:trans-translation"/>
    <property type="evidence" value="ECO:0007669"/>
    <property type="project" value="UniProtKB-UniRule"/>
</dbReference>
<dbReference type="AlphaFoldDB" id="C7LKD3"/>
<keyword evidence="1 3" id="KW-0963">Cytoplasm</keyword>
<dbReference type="GO" id="GO:0070930">
    <property type="term" value="P:trans-translation-dependent protein tagging"/>
    <property type="evidence" value="ECO:0007669"/>
    <property type="project" value="TreeGrafter"/>
</dbReference>
<dbReference type="HAMAP" id="MF_00023">
    <property type="entry name" value="SmpB"/>
    <property type="match status" value="1"/>
</dbReference>
<evidence type="ECO:0000313" key="4">
    <source>
        <dbReference type="EMBL" id="ACU52895.1"/>
    </source>
</evidence>
<dbReference type="Gene3D" id="2.40.280.10">
    <property type="match status" value="1"/>
</dbReference>
<comment type="similarity">
    <text evidence="3">Belongs to the SmpB family.</text>
</comment>
<dbReference type="InterPro" id="IPR023620">
    <property type="entry name" value="SmpB"/>
</dbReference>
<dbReference type="SUPFAM" id="SSF74982">
    <property type="entry name" value="Small protein B (SmpB)"/>
    <property type="match status" value="1"/>
</dbReference>
<dbReference type="PANTHER" id="PTHR30308">
    <property type="entry name" value="TMRNA-BINDING COMPONENT OF TRANS-TRANSLATION TAGGING COMPLEX"/>
    <property type="match status" value="1"/>
</dbReference>
<evidence type="ECO:0000256" key="1">
    <source>
        <dbReference type="ARBA" id="ARBA00022490"/>
    </source>
</evidence>
<dbReference type="EMBL" id="CP001605">
    <property type="protein sequence ID" value="ACU52895.1"/>
    <property type="molecule type" value="Genomic_DNA"/>
</dbReference>
<reference evidence="4 5" key="1">
    <citation type="journal article" date="2009" name="Proc. Natl. Acad. Sci. U.S.A.">
        <title>Convergent evolution of metabolic roles in bacterial co-symbionts of insects.</title>
        <authorList>
            <person name="McCutcheon J.P."/>
            <person name="McDonald B.R."/>
            <person name="Moran N.A."/>
        </authorList>
    </citation>
    <scope>NUCLEOTIDE SEQUENCE [LARGE SCALE GENOMIC DNA]</scope>
    <source>
        <strain evidence="4 5">SMDSEM</strain>
    </source>
</reference>
<evidence type="ECO:0000256" key="3">
    <source>
        <dbReference type="HAMAP-Rule" id="MF_00023"/>
    </source>
</evidence>
<sequence>MKLIINNKKAGFDYNLLKKEKFLAGIELLGIEVKLIKQKKVSIKNSYCKLINNNIYIFDMYISNSNIYNTKFSPKRRRKLLLKKKEINQIKKQIKNLNLNIIPTEIVLNNRNFIKIKFFLAKSKKKYEKRNLRKIKSLEKANFKKLYIKY</sequence>